<reference evidence="2 5" key="1">
    <citation type="submission" date="2020-07" db="EMBL/GenBank/DDBJ databases">
        <title>Sequencing the genomes of 1000 actinobacteria strains.</title>
        <authorList>
            <person name="Klenk H.-P."/>
        </authorList>
    </citation>
    <scope>NUCLEOTIDE SEQUENCE [LARGE SCALE GENOMIC DNA]</scope>
    <source>
        <strain evidence="3 4">DSM 44104</strain>
        <strain evidence="2 5">DSM 44749</strain>
    </source>
</reference>
<dbReference type="RefSeq" id="WP_100877138.1">
    <property type="nucleotide sequence ID" value="NZ_BAAAJZ010000009.1"/>
</dbReference>
<evidence type="ECO:0000313" key="2">
    <source>
        <dbReference type="EMBL" id="NYG05316.1"/>
    </source>
</evidence>
<accession>A0A852WID2</accession>
<feature type="region of interest" description="Disordered" evidence="1">
    <location>
        <begin position="1"/>
        <end position="23"/>
    </location>
</feature>
<protein>
    <submittedName>
        <fullName evidence="2">ParB family chromosome partitioning protein</fullName>
    </submittedName>
</protein>
<dbReference type="EMBL" id="JACCCZ010000002">
    <property type="protein sequence ID" value="NYG05316.1"/>
    <property type="molecule type" value="Genomic_DNA"/>
</dbReference>
<dbReference type="GeneID" id="98055229"/>
<evidence type="ECO:0000313" key="3">
    <source>
        <dbReference type="EMBL" id="PKB41346.1"/>
    </source>
</evidence>
<feature type="region of interest" description="Disordered" evidence="1">
    <location>
        <begin position="349"/>
        <end position="378"/>
    </location>
</feature>
<dbReference type="Gene3D" id="3.90.1530.10">
    <property type="entry name" value="Conserved hypothetical protein from pyrococcus furiosus pfu- 392566-001, ParB domain"/>
    <property type="match status" value="1"/>
</dbReference>
<evidence type="ECO:0000313" key="5">
    <source>
        <dbReference type="Proteomes" id="UP000549695"/>
    </source>
</evidence>
<sequence length="608" mass="65446">MRHTTTDSTDRVDDQPETTGTPVAPVTAELLGDVDELGELAWADPSTLVLEVNTRTDAHLDPHFCASIRDRGVREPINVYRRAADGALVVRKGQRRTLAAVKAGLARVRVLVEPQTPATDAAEAFTDPAQAQRVAEAERIIDQLGENQHRAGISDADEVAAHQQLLGLGMTAWQIARTTRTPAKRVRQTTAVARSARALEIGSCHELDLVQMAVIAEFADDDTAVEQLTETALTRPGQLAHQAQRLRDERADRARCTAVEDQLRASGVTVLSRDDDRLDTASSIARLRPTADDPQGTDLTEQAHRDCPGHAATVMTRWDFEQAGRIAQPVWMCLAPIEHGHAELYDRSQPGITTTAPVGETDEQRQAREDREREAARQERRTVIANNKAWDSAQIVRRDWLRELFTRKAAPKGAAIFVAAEIARGDHDLRRAMESRNALAATLLGLGAASPRGVYGLHSGPTHPIAEAAGTSNAARATMLSLAVVLAAYEDGTHRNSWRNPSPATRRYITQLREWGYDLSDVEQLVITDQTGATETTPRDATVPDPTTEADSAENGGVTDSAGEAAAEDQTADTTEPDTAATGTAATAEGGTETTAEAAANSEAAANG</sequence>
<keyword evidence="5" id="KW-1185">Reference proteome</keyword>
<dbReference type="AlphaFoldDB" id="A0A852WID2"/>
<proteinExistence type="predicted"/>
<dbReference type="EMBL" id="PHUJ01000001">
    <property type="protein sequence ID" value="PKB41346.1"/>
    <property type="molecule type" value="Genomic_DNA"/>
</dbReference>
<evidence type="ECO:0000256" key="1">
    <source>
        <dbReference type="SAM" id="MobiDB-lite"/>
    </source>
</evidence>
<dbReference type="Proteomes" id="UP000549695">
    <property type="component" value="Unassembled WGS sequence"/>
</dbReference>
<organism evidence="2 5">
    <name type="scientific">Pseudonocardia alni</name>
    <name type="common">Amycolata alni</name>
    <dbReference type="NCBI Taxonomy" id="33907"/>
    <lineage>
        <taxon>Bacteria</taxon>
        <taxon>Bacillati</taxon>
        <taxon>Actinomycetota</taxon>
        <taxon>Actinomycetes</taxon>
        <taxon>Pseudonocardiales</taxon>
        <taxon>Pseudonocardiaceae</taxon>
        <taxon>Pseudonocardia</taxon>
    </lineage>
</organism>
<feature type="compositionally biased region" description="Basic and acidic residues" evidence="1">
    <location>
        <begin position="362"/>
        <end position="378"/>
    </location>
</feature>
<gene>
    <name evidence="3" type="ORF">ATL51_0008</name>
    <name evidence="2" type="ORF">HDA37_005670</name>
</gene>
<feature type="compositionally biased region" description="Low complexity" evidence="1">
    <location>
        <begin position="572"/>
        <end position="608"/>
    </location>
</feature>
<evidence type="ECO:0000313" key="4">
    <source>
        <dbReference type="Proteomes" id="UP000232453"/>
    </source>
</evidence>
<dbReference type="SUPFAM" id="SSF109709">
    <property type="entry name" value="KorB DNA-binding domain-like"/>
    <property type="match status" value="1"/>
</dbReference>
<accession>A0AA44ZSN2</accession>
<dbReference type="InterPro" id="IPR036086">
    <property type="entry name" value="ParB/Sulfiredoxin_sf"/>
</dbReference>
<feature type="region of interest" description="Disordered" evidence="1">
    <location>
        <begin position="528"/>
        <end position="608"/>
    </location>
</feature>
<name>A0A852WID2_PSEA5</name>
<feature type="compositionally biased region" description="Basic and acidic residues" evidence="1">
    <location>
        <begin position="1"/>
        <end position="14"/>
    </location>
</feature>
<dbReference type="Proteomes" id="UP000232453">
    <property type="component" value="Unassembled WGS sequence"/>
</dbReference>
<dbReference type="SUPFAM" id="SSF110849">
    <property type="entry name" value="ParB/Sulfiredoxin"/>
    <property type="match status" value="1"/>
</dbReference>
<dbReference type="CDD" id="cd16387">
    <property type="entry name" value="ParB_N_Srx"/>
    <property type="match status" value="1"/>
</dbReference>
<comment type="caution">
    <text evidence="2">The sequence shown here is derived from an EMBL/GenBank/DDBJ whole genome shotgun (WGS) entry which is preliminary data.</text>
</comment>